<sequence>MLVHVVNTIRLLLRIANKPKSAVRLEKDLREARRAEGIPDDSLWYDQETPNITRRNHGMNVADGAFLCKCGTENTLIHFRGAHPFKHLTCRACGLVFSKRFACSDILQIGVKDLSRHPNGELRIGQLCPGCGLTHRAFMKNGTVSLDTMCVCGSVADESWLHFSIGSPMDYWRNPVTFPQELKIDHTLKLIEKHNRAQQRARRKAKARRAKARRKELVVSID</sequence>
<dbReference type="Pfam" id="PF26652">
    <property type="entry name" value="Zn_ribbon_double"/>
    <property type="match status" value="1"/>
</dbReference>
<evidence type="ECO:0000313" key="2">
    <source>
        <dbReference type="EMBL" id="OAG21192.1"/>
    </source>
</evidence>
<dbReference type="GeneID" id="29113964"/>
<evidence type="ECO:0000313" key="4">
    <source>
        <dbReference type="Proteomes" id="UP000077248"/>
    </source>
</evidence>
<organism evidence="2 4">
    <name type="scientific">Alternaria alternata</name>
    <name type="common">Alternaria rot fungus</name>
    <name type="synonym">Torula alternata</name>
    <dbReference type="NCBI Taxonomy" id="5599"/>
    <lineage>
        <taxon>Eukaryota</taxon>
        <taxon>Fungi</taxon>
        <taxon>Dikarya</taxon>
        <taxon>Ascomycota</taxon>
        <taxon>Pezizomycotina</taxon>
        <taxon>Dothideomycetes</taxon>
        <taxon>Pleosporomycetidae</taxon>
        <taxon>Pleosporales</taxon>
        <taxon>Pleosporineae</taxon>
        <taxon>Pleosporaceae</taxon>
        <taxon>Alternaria</taxon>
        <taxon>Alternaria sect. Alternaria</taxon>
        <taxon>Alternaria alternata complex</taxon>
    </lineage>
</organism>
<dbReference type="VEuPathDB" id="FungiDB:CC77DRAFT_1060886"/>
<dbReference type="EMBL" id="KV441477">
    <property type="protein sequence ID" value="OAG21192.1"/>
    <property type="molecule type" value="Genomic_DNA"/>
</dbReference>
<evidence type="ECO:0000313" key="5">
    <source>
        <dbReference type="Proteomes" id="UP000291422"/>
    </source>
</evidence>
<reference evidence="3" key="3">
    <citation type="journal article" date="2019" name="J. ISSAAS">
        <title>Genomics, evolutionary history and diagnostics of the Alternaria alternata species group including apple and Asian pear pathotypes.</title>
        <authorList>
            <person name="Armitage A.D."/>
            <person name="Cockerton H.M."/>
            <person name="Sreenivasaprasad S."/>
            <person name="Woodhall J."/>
            <person name="Lane C."/>
            <person name="Harrison R.J."/>
            <person name="Clarkson J.P."/>
        </authorList>
    </citation>
    <scope>NUCLEOTIDE SEQUENCE</scope>
    <source>
        <strain evidence="3">FERA 1177</strain>
    </source>
</reference>
<dbReference type="AlphaFoldDB" id="A0A177DQ88"/>
<dbReference type="KEGG" id="aalt:CC77DRAFT_1060886"/>
<reference evidence="5" key="2">
    <citation type="journal article" date="2019" name="bioRxiv">
        <title>Genomics, evolutionary history and diagnostics of the Alternaria alternata species group including apple and Asian pear pathotypes.</title>
        <authorList>
            <person name="Armitage A.D."/>
            <person name="Cockerton H.M."/>
            <person name="Sreenivasaprasad S."/>
            <person name="Woodhall J.W."/>
            <person name="Lane C.R."/>
            <person name="Harrison R.J."/>
            <person name="Clarkson J.P."/>
        </authorList>
    </citation>
    <scope>NUCLEOTIDE SEQUENCE [LARGE SCALE GENOMIC DNA]</scope>
    <source>
        <strain evidence="5">FERA 1177</strain>
    </source>
</reference>
<dbReference type="EMBL" id="PDXD01000013">
    <property type="protein sequence ID" value="RYN76060.1"/>
    <property type="molecule type" value="Genomic_DNA"/>
</dbReference>
<reference evidence="2 4" key="1">
    <citation type="submission" date="2016-05" db="EMBL/GenBank/DDBJ databases">
        <title>Comparative analysis of secretome profiles of manganese(II)-oxidizing ascomycete fungi.</title>
        <authorList>
            <consortium name="DOE Joint Genome Institute"/>
            <person name="Zeiner C.A."/>
            <person name="Purvine S.O."/>
            <person name="Zink E.M."/>
            <person name="Wu S."/>
            <person name="Pasa-Tolic L."/>
            <person name="Chaput D.L."/>
            <person name="Haridas S."/>
            <person name="Grigoriev I.V."/>
            <person name="Santelli C.M."/>
            <person name="Hansel C.M."/>
        </authorList>
    </citation>
    <scope>NUCLEOTIDE SEQUENCE [LARGE SCALE GENOMIC DNA]</scope>
    <source>
        <strain evidence="2 4">SRC1lrK2f</strain>
    </source>
</reference>
<dbReference type="InterPro" id="IPR058253">
    <property type="entry name" value="Zn_ribbon_double"/>
</dbReference>
<keyword evidence="4" id="KW-1185">Reference proteome</keyword>
<dbReference type="Proteomes" id="UP000291422">
    <property type="component" value="Unassembled WGS sequence"/>
</dbReference>
<name>A0A177DQ88_ALTAL</name>
<dbReference type="OMA" id="NITRRNH"/>
<protein>
    <recommendedName>
        <fullName evidence="1">Probable double zinc ribbon domain-containing protein</fullName>
    </recommendedName>
</protein>
<evidence type="ECO:0000259" key="1">
    <source>
        <dbReference type="Pfam" id="PF26652"/>
    </source>
</evidence>
<dbReference type="RefSeq" id="XP_018386613.1">
    <property type="nucleotide sequence ID" value="XM_018528370.1"/>
</dbReference>
<dbReference type="Proteomes" id="UP000077248">
    <property type="component" value="Unassembled WGS sequence"/>
</dbReference>
<accession>A0A177DQ88</accession>
<evidence type="ECO:0000313" key="3">
    <source>
        <dbReference type="EMBL" id="RYN76060.1"/>
    </source>
</evidence>
<feature type="domain" description="Probable double zinc ribbon" evidence="1">
    <location>
        <begin position="64"/>
        <end position="177"/>
    </location>
</feature>
<proteinExistence type="predicted"/>
<gene>
    <name evidence="3" type="ORF">AA0117_g6118</name>
    <name evidence="2" type="ORF">CC77DRAFT_1060886</name>
</gene>